<dbReference type="OrthoDB" id="2678913at2759"/>
<dbReference type="Proteomes" id="UP000307440">
    <property type="component" value="Unassembled WGS sequence"/>
</dbReference>
<keyword evidence="2" id="KW-1185">Reference proteome</keyword>
<sequence>MACDTLARGYTSNSRQTYGAGLLSYHIWCDMHRAPASADLMLSFLSSLAGLYSGSTLRSYLAGVKAEQERDLWTEETLVKLRDHLDLNNSLDAAVFACATTKFWSVSQLSEFTVSSIKSFDPTRRVKRSQVTESTAVRPLGVPVTTLRIPSTKCTIVEDELVHWSRQEGAADPQAAFAHHFVAHDPSPNAHLFTYKDRKGGTVPLSKAVFMTRVRRTAKGAGIGVLYGHGLRIDVPFDVVKGIGRWAGEAFTRYLRDHATILAPYLQATPVLEPFTRVSMPPVR</sequence>
<name>A0A5C3KEV1_COPMA</name>
<evidence type="ECO:0000313" key="2">
    <source>
        <dbReference type="Proteomes" id="UP000307440"/>
    </source>
</evidence>
<protein>
    <submittedName>
        <fullName evidence="1">Uncharacterized protein</fullName>
    </submittedName>
</protein>
<evidence type="ECO:0000313" key="1">
    <source>
        <dbReference type="EMBL" id="TFK18561.1"/>
    </source>
</evidence>
<dbReference type="AlphaFoldDB" id="A0A5C3KEV1"/>
<dbReference type="EMBL" id="ML210392">
    <property type="protein sequence ID" value="TFK18561.1"/>
    <property type="molecule type" value="Genomic_DNA"/>
</dbReference>
<proteinExistence type="predicted"/>
<organism evidence="1 2">
    <name type="scientific">Coprinopsis marcescibilis</name>
    <name type="common">Agaric fungus</name>
    <name type="synonym">Psathyrella marcescibilis</name>
    <dbReference type="NCBI Taxonomy" id="230819"/>
    <lineage>
        <taxon>Eukaryota</taxon>
        <taxon>Fungi</taxon>
        <taxon>Dikarya</taxon>
        <taxon>Basidiomycota</taxon>
        <taxon>Agaricomycotina</taxon>
        <taxon>Agaricomycetes</taxon>
        <taxon>Agaricomycetidae</taxon>
        <taxon>Agaricales</taxon>
        <taxon>Agaricineae</taxon>
        <taxon>Psathyrellaceae</taxon>
        <taxon>Coprinopsis</taxon>
    </lineage>
</organism>
<gene>
    <name evidence="1" type="ORF">FA15DRAFT_683254</name>
</gene>
<dbReference type="SUPFAM" id="SSF47823">
    <property type="entry name" value="lambda integrase-like, N-terminal domain"/>
    <property type="match status" value="1"/>
</dbReference>
<accession>A0A5C3KEV1</accession>
<reference evidence="1 2" key="1">
    <citation type="journal article" date="2019" name="Nat. Ecol. Evol.">
        <title>Megaphylogeny resolves global patterns of mushroom evolution.</title>
        <authorList>
            <person name="Varga T."/>
            <person name="Krizsan K."/>
            <person name="Foldi C."/>
            <person name="Dima B."/>
            <person name="Sanchez-Garcia M."/>
            <person name="Sanchez-Ramirez S."/>
            <person name="Szollosi G.J."/>
            <person name="Szarkandi J.G."/>
            <person name="Papp V."/>
            <person name="Albert L."/>
            <person name="Andreopoulos W."/>
            <person name="Angelini C."/>
            <person name="Antonin V."/>
            <person name="Barry K.W."/>
            <person name="Bougher N.L."/>
            <person name="Buchanan P."/>
            <person name="Buyck B."/>
            <person name="Bense V."/>
            <person name="Catcheside P."/>
            <person name="Chovatia M."/>
            <person name="Cooper J."/>
            <person name="Damon W."/>
            <person name="Desjardin D."/>
            <person name="Finy P."/>
            <person name="Geml J."/>
            <person name="Haridas S."/>
            <person name="Hughes K."/>
            <person name="Justo A."/>
            <person name="Karasinski D."/>
            <person name="Kautmanova I."/>
            <person name="Kiss B."/>
            <person name="Kocsube S."/>
            <person name="Kotiranta H."/>
            <person name="LaButti K.M."/>
            <person name="Lechner B.E."/>
            <person name="Liimatainen K."/>
            <person name="Lipzen A."/>
            <person name="Lukacs Z."/>
            <person name="Mihaltcheva S."/>
            <person name="Morgado L.N."/>
            <person name="Niskanen T."/>
            <person name="Noordeloos M.E."/>
            <person name="Ohm R.A."/>
            <person name="Ortiz-Santana B."/>
            <person name="Ovrebo C."/>
            <person name="Racz N."/>
            <person name="Riley R."/>
            <person name="Savchenko A."/>
            <person name="Shiryaev A."/>
            <person name="Soop K."/>
            <person name="Spirin V."/>
            <person name="Szebenyi C."/>
            <person name="Tomsovsky M."/>
            <person name="Tulloss R.E."/>
            <person name="Uehling J."/>
            <person name="Grigoriev I.V."/>
            <person name="Vagvolgyi C."/>
            <person name="Papp T."/>
            <person name="Martin F.M."/>
            <person name="Miettinen O."/>
            <person name="Hibbett D.S."/>
            <person name="Nagy L.G."/>
        </authorList>
    </citation>
    <scope>NUCLEOTIDE SEQUENCE [LARGE SCALE GENOMIC DNA]</scope>
    <source>
        <strain evidence="1 2">CBS 121175</strain>
    </source>
</reference>
<dbReference type="STRING" id="230819.A0A5C3KEV1"/>